<evidence type="ECO:0000313" key="2">
    <source>
        <dbReference type="Proteomes" id="UP001605036"/>
    </source>
</evidence>
<dbReference type="AlphaFoldDB" id="A0ABD1YAK5"/>
<protein>
    <recommendedName>
        <fullName evidence="3">Integrase zinc-binding domain-containing protein</fullName>
    </recommendedName>
</protein>
<gene>
    <name evidence="1" type="ORF">R1flu_007975</name>
</gene>
<proteinExistence type="predicted"/>
<evidence type="ECO:0000313" key="1">
    <source>
        <dbReference type="EMBL" id="KAL2623730.1"/>
    </source>
</evidence>
<keyword evidence="2" id="KW-1185">Reference proteome</keyword>
<reference evidence="1 2" key="1">
    <citation type="submission" date="2024-09" db="EMBL/GenBank/DDBJ databases">
        <title>Chromosome-scale assembly of Riccia fluitans.</title>
        <authorList>
            <person name="Paukszto L."/>
            <person name="Sawicki J."/>
            <person name="Karawczyk K."/>
            <person name="Piernik-Szablinska J."/>
            <person name="Szczecinska M."/>
            <person name="Mazdziarz M."/>
        </authorList>
    </citation>
    <scope>NUCLEOTIDE SEQUENCE [LARGE SCALE GENOMIC DNA]</scope>
    <source>
        <strain evidence="1">Rf_01</strain>
        <tissue evidence="1">Aerial parts of the thallus</tissue>
    </source>
</reference>
<dbReference type="Proteomes" id="UP001605036">
    <property type="component" value="Unassembled WGS sequence"/>
</dbReference>
<organism evidence="1 2">
    <name type="scientific">Riccia fluitans</name>
    <dbReference type="NCBI Taxonomy" id="41844"/>
    <lineage>
        <taxon>Eukaryota</taxon>
        <taxon>Viridiplantae</taxon>
        <taxon>Streptophyta</taxon>
        <taxon>Embryophyta</taxon>
        <taxon>Marchantiophyta</taxon>
        <taxon>Marchantiopsida</taxon>
        <taxon>Marchantiidae</taxon>
        <taxon>Marchantiales</taxon>
        <taxon>Ricciaceae</taxon>
        <taxon>Riccia</taxon>
    </lineage>
</organism>
<sequence length="107" mass="12419">MGQPEVNLKLHKLWEQETEGVEDSIKAYCKGCAIMRNHMKTKQREQSLQISQIDELGRKLKACHEALDLIPLKNKKLKFSNWKPKKENRNTLVIDWFGFGLGPDTLL</sequence>
<dbReference type="EMBL" id="JBHFFA010000005">
    <property type="protein sequence ID" value="KAL2623730.1"/>
    <property type="molecule type" value="Genomic_DNA"/>
</dbReference>
<name>A0ABD1YAK5_9MARC</name>
<comment type="caution">
    <text evidence="1">The sequence shown here is derived from an EMBL/GenBank/DDBJ whole genome shotgun (WGS) entry which is preliminary data.</text>
</comment>
<evidence type="ECO:0008006" key="3">
    <source>
        <dbReference type="Google" id="ProtNLM"/>
    </source>
</evidence>
<accession>A0ABD1YAK5</accession>